<feature type="region of interest" description="Disordered" evidence="1">
    <location>
        <begin position="101"/>
        <end position="123"/>
    </location>
</feature>
<evidence type="ECO:0000256" key="1">
    <source>
        <dbReference type="SAM" id="MobiDB-lite"/>
    </source>
</evidence>
<reference evidence="2 3" key="1">
    <citation type="submission" date="2019-10" db="EMBL/GenBank/DDBJ databases">
        <title>Genome sequence of Azospirillum formosense CC-Nfb-7.</title>
        <authorList>
            <person name="Ambrosini A."/>
            <person name="Sant'Anna F.H."/>
            <person name="Cassan F.D."/>
            <person name="Souza E.M."/>
            <person name="Passaglia L.M.P."/>
        </authorList>
    </citation>
    <scope>NUCLEOTIDE SEQUENCE [LARGE SCALE GENOMIC DNA]</scope>
    <source>
        <strain evidence="2 3">CC-NFb-7</strain>
    </source>
</reference>
<accession>A0ABX2L4C6</accession>
<organism evidence="2 3">
    <name type="scientific">Azospirillum formosense</name>
    <dbReference type="NCBI Taxonomy" id="861533"/>
    <lineage>
        <taxon>Bacteria</taxon>
        <taxon>Pseudomonadati</taxon>
        <taxon>Pseudomonadota</taxon>
        <taxon>Alphaproteobacteria</taxon>
        <taxon>Rhodospirillales</taxon>
        <taxon>Azospirillaceae</taxon>
        <taxon>Azospirillum</taxon>
    </lineage>
</organism>
<dbReference type="RefSeq" id="WP_174440817.1">
    <property type="nucleotide sequence ID" value="NZ_BAABCC010000005.1"/>
</dbReference>
<gene>
    <name evidence="2" type="ORF">GBZ26_22885</name>
</gene>
<proteinExistence type="predicted"/>
<dbReference type="EMBL" id="WHOR01000232">
    <property type="protein sequence ID" value="NUB22019.1"/>
    <property type="molecule type" value="Genomic_DNA"/>
</dbReference>
<protein>
    <recommendedName>
        <fullName evidence="4">Tail tube GTA-gp10-like protein</fullName>
    </recommendedName>
</protein>
<evidence type="ECO:0000313" key="2">
    <source>
        <dbReference type="EMBL" id="NUB22019.1"/>
    </source>
</evidence>
<evidence type="ECO:0008006" key="4">
    <source>
        <dbReference type="Google" id="ProtNLM"/>
    </source>
</evidence>
<sequence>MKNPAYVDGVMTIFLGEDERSVDLKANARAAKAISRHFGGLSDAYAKVGAFDFTAVVAVVNAASGRVGKEAEATEDEVFDAGLAFVAPLVLQYLGFLSGGGKVPKSKEAKAEAEPAEGNAAAA</sequence>
<comment type="caution">
    <text evidence="2">The sequence shown here is derived from an EMBL/GenBank/DDBJ whole genome shotgun (WGS) entry which is preliminary data.</text>
</comment>
<name>A0ABX2L4C6_9PROT</name>
<keyword evidence="3" id="KW-1185">Reference proteome</keyword>
<dbReference type="Proteomes" id="UP000639419">
    <property type="component" value="Unassembled WGS sequence"/>
</dbReference>
<evidence type="ECO:0000313" key="3">
    <source>
        <dbReference type="Proteomes" id="UP000639419"/>
    </source>
</evidence>